<feature type="transmembrane region" description="Helical" evidence="2">
    <location>
        <begin position="174"/>
        <end position="195"/>
    </location>
</feature>
<feature type="transmembrane region" description="Helical" evidence="2">
    <location>
        <begin position="120"/>
        <end position="141"/>
    </location>
</feature>
<protein>
    <submittedName>
        <fullName evidence="3">Uncharacterized protein</fullName>
    </submittedName>
</protein>
<keyword evidence="2" id="KW-1133">Transmembrane helix</keyword>
<organism evidence="3 4">
    <name type="scientific">Agromyces lapidis</name>
    <dbReference type="NCBI Taxonomy" id="279574"/>
    <lineage>
        <taxon>Bacteria</taxon>
        <taxon>Bacillati</taxon>
        <taxon>Actinomycetota</taxon>
        <taxon>Actinomycetes</taxon>
        <taxon>Micrococcales</taxon>
        <taxon>Microbacteriaceae</taxon>
        <taxon>Agromyces</taxon>
    </lineage>
</organism>
<accession>A0ABV5SUP9</accession>
<feature type="transmembrane region" description="Helical" evidence="2">
    <location>
        <begin position="36"/>
        <end position="57"/>
    </location>
</feature>
<reference evidence="3 4" key="1">
    <citation type="submission" date="2024-09" db="EMBL/GenBank/DDBJ databases">
        <authorList>
            <person name="Sun Q."/>
            <person name="Mori K."/>
        </authorList>
    </citation>
    <scope>NUCLEOTIDE SEQUENCE [LARGE SCALE GENOMIC DNA]</scope>
    <source>
        <strain evidence="3 4">JCM 14321</strain>
    </source>
</reference>
<feature type="region of interest" description="Disordered" evidence="1">
    <location>
        <begin position="1"/>
        <end position="23"/>
    </location>
</feature>
<proteinExistence type="predicted"/>
<feature type="transmembrane region" description="Helical" evidence="2">
    <location>
        <begin position="97"/>
        <end position="114"/>
    </location>
</feature>
<keyword evidence="4" id="KW-1185">Reference proteome</keyword>
<dbReference type="RefSeq" id="WP_157422512.1">
    <property type="nucleotide sequence ID" value="NZ_BAAANI010000002.1"/>
</dbReference>
<feature type="transmembrane region" description="Helical" evidence="2">
    <location>
        <begin position="148"/>
        <end position="168"/>
    </location>
</feature>
<evidence type="ECO:0000313" key="4">
    <source>
        <dbReference type="Proteomes" id="UP001589667"/>
    </source>
</evidence>
<gene>
    <name evidence="3" type="ORF">ACFFQV_10865</name>
</gene>
<sequence length="419" mass="43975">MSTGSIETSGRSGFRRPRRTARAVGDVRERHGGRRLATGITIAAAIIILWHLARAVLLAPVFPPGAGPWAAWLAVLVILAVGVVSRILSRAQPLPDLLYAVLLIALAVPVWLDVSASWGLLHLGVTPTAAAATGAVLMPVAAIRGTRISLVVASVIGLVLLVTTLLQTASAGPYTATGISVAASAVLPLVLAVVATRGFRRLVGRELDLSIVQSTVYTPRSAFGMRASEELAQLDFDAETLLDDVGSGRIAIPLPAADAERAGRLAAALRLRLIAGRTDTWLRHAVTESAYLNDRVVVDDPEGSAGLLAQEQRDNLLLALWLLVGELRKGQTRPIEVAVSSPDGDDDGEHHSPAVHLTIEVPGVVGRRLDPATWDAVGSVGSHGVVAGSDSFRIEIECRTDPTVPVSASAAESARPRRS</sequence>
<dbReference type="Proteomes" id="UP001589667">
    <property type="component" value="Unassembled WGS sequence"/>
</dbReference>
<feature type="compositionally biased region" description="Polar residues" evidence="1">
    <location>
        <begin position="1"/>
        <end position="11"/>
    </location>
</feature>
<comment type="caution">
    <text evidence="3">The sequence shown here is derived from an EMBL/GenBank/DDBJ whole genome shotgun (WGS) entry which is preliminary data.</text>
</comment>
<evidence type="ECO:0000313" key="3">
    <source>
        <dbReference type="EMBL" id="MFB9642789.1"/>
    </source>
</evidence>
<keyword evidence="2" id="KW-0812">Transmembrane</keyword>
<dbReference type="EMBL" id="JBHMBL010000002">
    <property type="protein sequence ID" value="MFB9642789.1"/>
    <property type="molecule type" value="Genomic_DNA"/>
</dbReference>
<name>A0ABV5SUP9_9MICO</name>
<evidence type="ECO:0000256" key="2">
    <source>
        <dbReference type="SAM" id="Phobius"/>
    </source>
</evidence>
<evidence type="ECO:0000256" key="1">
    <source>
        <dbReference type="SAM" id="MobiDB-lite"/>
    </source>
</evidence>
<keyword evidence="2" id="KW-0472">Membrane</keyword>
<feature type="transmembrane region" description="Helical" evidence="2">
    <location>
        <begin position="69"/>
        <end position="88"/>
    </location>
</feature>